<feature type="domain" description="Rab-GAP TBC" evidence="2">
    <location>
        <begin position="325"/>
        <end position="514"/>
    </location>
</feature>
<dbReference type="OrthoDB" id="294251at2759"/>
<dbReference type="PANTHER" id="PTHR47219">
    <property type="entry name" value="RAB GTPASE-ACTIVATING PROTEIN 1-LIKE"/>
    <property type="match status" value="1"/>
</dbReference>
<reference evidence="3" key="1">
    <citation type="journal article" date="2020" name="Stud. Mycol.">
        <title>101 Dothideomycetes genomes: a test case for predicting lifestyles and emergence of pathogens.</title>
        <authorList>
            <person name="Haridas S."/>
            <person name="Albert R."/>
            <person name="Binder M."/>
            <person name="Bloem J."/>
            <person name="Labutti K."/>
            <person name="Salamov A."/>
            <person name="Andreopoulos B."/>
            <person name="Baker S."/>
            <person name="Barry K."/>
            <person name="Bills G."/>
            <person name="Bluhm B."/>
            <person name="Cannon C."/>
            <person name="Castanera R."/>
            <person name="Culley D."/>
            <person name="Daum C."/>
            <person name="Ezra D."/>
            <person name="Gonzalez J."/>
            <person name="Henrissat B."/>
            <person name="Kuo A."/>
            <person name="Liang C."/>
            <person name="Lipzen A."/>
            <person name="Lutzoni F."/>
            <person name="Magnuson J."/>
            <person name="Mondo S."/>
            <person name="Nolan M."/>
            <person name="Ohm R."/>
            <person name="Pangilinan J."/>
            <person name="Park H.-J."/>
            <person name="Ramirez L."/>
            <person name="Alfaro M."/>
            <person name="Sun H."/>
            <person name="Tritt A."/>
            <person name="Yoshinaga Y."/>
            <person name="Zwiers L.-H."/>
            <person name="Turgeon B."/>
            <person name="Goodwin S."/>
            <person name="Spatafora J."/>
            <person name="Crous P."/>
            <person name="Grigoriev I."/>
        </authorList>
    </citation>
    <scope>NUCLEOTIDE SEQUENCE</scope>
    <source>
        <strain evidence="3">CBS 480.64</strain>
    </source>
</reference>
<feature type="region of interest" description="Disordered" evidence="1">
    <location>
        <begin position="1"/>
        <end position="29"/>
    </location>
</feature>
<evidence type="ECO:0000259" key="2">
    <source>
        <dbReference type="PROSITE" id="PS50086"/>
    </source>
</evidence>
<dbReference type="PANTHER" id="PTHR47219:SF20">
    <property type="entry name" value="TBC1 DOMAIN FAMILY MEMBER 2B"/>
    <property type="match status" value="1"/>
</dbReference>
<dbReference type="Proteomes" id="UP000799421">
    <property type="component" value="Unassembled WGS sequence"/>
</dbReference>
<feature type="compositionally biased region" description="Low complexity" evidence="1">
    <location>
        <begin position="192"/>
        <end position="203"/>
    </location>
</feature>
<dbReference type="AlphaFoldDB" id="A0A6A7BSM1"/>
<dbReference type="SUPFAM" id="SSF47923">
    <property type="entry name" value="Ypt/Rab-GAP domain of gyp1p"/>
    <property type="match status" value="2"/>
</dbReference>
<dbReference type="PROSITE" id="PS50086">
    <property type="entry name" value="TBC_RABGAP"/>
    <property type="match status" value="1"/>
</dbReference>
<organism evidence="3 4">
    <name type="scientific">Piedraia hortae CBS 480.64</name>
    <dbReference type="NCBI Taxonomy" id="1314780"/>
    <lineage>
        <taxon>Eukaryota</taxon>
        <taxon>Fungi</taxon>
        <taxon>Dikarya</taxon>
        <taxon>Ascomycota</taxon>
        <taxon>Pezizomycotina</taxon>
        <taxon>Dothideomycetes</taxon>
        <taxon>Dothideomycetidae</taxon>
        <taxon>Capnodiales</taxon>
        <taxon>Piedraiaceae</taxon>
        <taxon>Piedraia</taxon>
    </lineage>
</organism>
<dbReference type="EMBL" id="MU006029">
    <property type="protein sequence ID" value="KAF2857729.1"/>
    <property type="molecule type" value="Genomic_DNA"/>
</dbReference>
<evidence type="ECO:0000256" key="1">
    <source>
        <dbReference type="SAM" id="MobiDB-lite"/>
    </source>
</evidence>
<feature type="region of interest" description="Disordered" evidence="1">
    <location>
        <begin position="175"/>
        <end position="235"/>
    </location>
</feature>
<dbReference type="Gene3D" id="1.10.8.270">
    <property type="entry name" value="putative rabgap domain of human tbc1 domain family member 14 like domains"/>
    <property type="match status" value="1"/>
</dbReference>
<gene>
    <name evidence="3" type="ORF">K470DRAFT_252689</name>
</gene>
<protein>
    <submittedName>
        <fullName evidence="3">TBC-domain-containing protein</fullName>
    </submittedName>
</protein>
<dbReference type="InterPro" id="IPR050302">
    <property type="entry name" value="Rab_GAP_TBC_domain"/>
</dbReference>
<dbReference type="Pfam" id="PF00566">
    <property type="entry name" value="RabGAP-TBC"/>
    <property type="match status" value="1"/>
</dbReference>
<dbReference type="Gene3D" id="1.10.472.80">
    <property type="entry name" value="Ypt/Rab-GAP domain of gyp1p, domain 3"/>
    <property type="match status" value="1"/>
</dbReference>
<feature type="compositionally biased region" description="Polar residues" evidence="1">
    <location>
        <begin position="1"/>
        <end position="12"/>
    </location>
</feature>
<dbReference type="InterPro" id="IPR000195">
    <property type="entry name" value="Rab-GAP-TBC_dom"/>
</dbReference>
<feature type="region of interest" description="Disordered" evidence="1">
    <location>
        <begin position="129"/>
        <end position="159"/>
    </location>
</feature>
<keyword evidence="4" id="KW-1185">Reference proteome</keyword>
<name>A0A6A7BSM1_9PEZI</name>
<sequence length="591" mass="65051">MVQPSQDETTFVSFPKAEFADSPESQRQGGQLNLLLDRSEPSMFDETNVDAVNDPQTLSTASAEVIQHVVDHHGVVSLIRRLAALLAERDAHVTALTRLAEDHGVPRSRIAETSSRVRQAEQRRLALQTAMNDDAPATPLDENPEKAVEDTTSGGTVRGLTRLFGGTLKARRATLKESAVTVETPPSTYITSSAASSHSSLAAEPVNIEPTDTRSLHSVQSADSGGVSSWFARRQSQPTKLPVELQLQRDKHQLPPTLSTLSPSEPGPRALAWNRFLTQLSRARAARGSDDEASGLGAIGAAHWGEEGEAGKKKLKRLTELVVCGIPISLRHEVWMELTNTNSLKVPSLYQTLSTQIVPAHELESIDKDVHRTLTSVYGYYNRQGAKRLTKVLTAFVAKYADMGYTQGLNTIAGSILFAVPDEEDAFWLLCCMVEEYFPRGYFSKVQAMRGPLADGVVLRRYIAELIPHVGAHLDELRVRAENTLPLRWFFTAFADVLSQELVLRVWDVWLCLPQQRNFLFQVALAIVVENSGRILACRSEGEYLGLIEGGGLVANEDALITRASQLKKRFDGVEGKRKEALDSLEGYFVS</sequence>
<dbReference type="GO" id="GO:0005096">
    <property type="term" value="F:GTPase activator activity"/>
    <property type="evidence" value="ECO:0007669"/>
    <property type="project" value="TreeGrafter"/>
</dbReference>
<evidence type="ECO:0000313" key="3">
    <source>
        <dbReference type="EMBL" id="KAF2857729.1"/>
    </source>
</evidence>
<accession>A0A6A7BSM1</accession>
<dbReference type="SMART" id="SM00164">
    <property type="entry name" value="TBC"/>
    <property type="match status" value="1"/>
</dbReference>
<dbReference type="GO" id="GO:0031267">
    <property type="term" value="F:small GTPase binding"/>
    <property type="evidence" value="ECO:0007669"/>
    <property type="project" value="TreeGrafter"/>
</dbReference>
<proteinExistence type="predicted"/>
<dbReference type="InterPro" id="IPR035969">
    <property type="entry name" value="Rab-GAP_TBC_sf"/>
</dbReference>
<feature type="compositionally biased region" description="Polar residues" evidence="1">
    <location>
        <begin position="216"/>
        <end position="227"/>
    </location>
</feature>
<evidence type="ECO:0000313" key="4">
    <source>
        <dbReference type="Proteomes" id="UP000799421"/>
    </source>
</evidence>